<dbReference type="PROSITE" id="PS51409">
    <property type="entry name" value="ARGINASE_2"/>
    <property type="match status" value="1"/>
</dbReference>
<keyword evidence="2 6" id="KW-0378">Hydrolase</keyword>
<keyword evidence="3" id="KW-0369">Histidine metabolism</keyword>
<dbReference type="Gene3D" id="3.40.800.10">
    <property type="entry name" value="Ureohydrolase domain"/>
    <property type="match status" value="1"/>
</dbReference>
<dbReference type="HOGENOM" id="CLU_796519_0_0_10"/>
<reference evidence="6 7" key="1">
    <citation type="journal article" date="2010" name="J. Bacteriol.">
        <title>The complete genome sequence of Croceibacter atlanticus HTCC2559T.</title>
        <authorList>
            <person name="Oh H.M."/>
            <person name="Kang I."/>
            <person name="Ferriera S."/>
            <person name="Giovannoni S.J."/>
            <person name="Cho J.C."/>
        </authorList>
    </citation>
    <scope>NUCLEOTIDE SEQUENCE [LARGE SCALE GENOMIC DNA]</scope>
    <source>
        <strain evidence="7">ATCC BAA-628 / HTCC2559 / KCTC 12090</strain>
    </source>
</reference>
<organism evidence="6 7">
    <name type="scientific">Croceibacter atlanticus (strain ATCC BAA-628 / JCM 21780 / CIP 108009 / IAM 15332 / KCTC 12090 / HTCC2559)</name>
    <dbReference type="NCBI Taxonomy" id="216432"/>
    <lineage>
        <taxon>Bacteria</taxon>
        <taxon>Pseudomonadati</taxon>
        <taxon>Bacteroidota</taxon>
        <taxon>Flavobacteriia</taxon>
        <taxon>Flavobacteriales</taxon>
        <taxon>Flavobacteriaceae</taxon>
        <taxon>Croceibacter</taxon>
    </lineage>
</organism>
<dbReference type="PANTHER" id="PTHR11358:SF35">
    <property type="entry name" value="FORMIMIDOYLGLUTAMASE"/>
    <property type="match status" value="1"/>
</dbReference>
<dbReference type="PANTHER" id="PTHR11358">
    <property type="entry name" value="ARGINASE/AGMATINASE"/>
    <property type="match status" value="1"/>
</dbReference>
<proteinExistence type="inferred from homology"/>
<sequence length="329" mass="36683">MKHLKIFSTEDLKMYTSPRKGEIKFGERIGTVNSLETLKESTAKYVIFGIPEDIGVRANLGKSGTKNAFNTFLNAFLNIQVNQFNTPENVLLLGEIDCKNWLIKASHIEDNDPNISAKLHDILIEIDAEVSQLVKTIISLGKIPIIIGGGHNNAYGNIKGASEAISNPINVINIDAHTDLRTTNYRHSGNGFSYAQEQGYLNFYHIFGLHKNYTPDYIFKSMNASKFIDYTLFDDILSDTIAIQSYKEALNQISKSAFGLEIDCDAISGFPSSAQTPSGMSLETIRQCIAESITHNTCHYLHICEAKPSEYYPTGKAISYMVSDFIRQQ</sequence>
<dbReference type="RefSeq" id="WP_013187552.1">
    <property type="nucleotide sequence ID" value="NC_014230.1"/>
</dbReference>
<keyword evidence="1" id="KW-0479">Metal-binding</keyword>
<evidence type="ECO:0000256" key="2">
    <source>
        <dbReference type="ARBA" id="ARBA00022801"/>
    </source>
</evidence>
<dbReference type="eggNOG" id="COG0010">
    <property type="taxonomic scope" value="Bacteria"/>
</dbReference>
<dbReference type="GO" id="GO:0006547">
    <property type="term" value="P:L-histidine metabolic process"/>
    <property type="evidence" value="ECO:0007669"/>
    <property type="project" value="UniProtKB-KW"/>
</dbReference>
<evidence type="ECO:0000256" key="4">
    <source>
        <dbReference type="ARBA" id="ARBA00023211"/>
    </source>
</evidence>
<dbReference type="InterPro" id="IPR006035">
    <property type="entry name" value="Ureohydrolase"/>
</dbReference>
<evidence type="ECO:0000313" key="6">
    <source>
        <dbReference type="EMBL" id="EAP86166.1"/>
    </source>
</evidence>
<protein>
    <submittedName>
        <fullName evidence="6">Formiminoglutamate hydrolase</fullName>
    </submittedName>
</protein>
<dbReference type="Proteomes" id="UP000002297">
    <property type="component" value="Chromosome"/>
</dbReference>
<dbReference type="KEGG" id="cat:CA2559_09036"/>
<dbReference type="STRING" id="216432.CA2559_09036"/>
<evidence type="ECO:0000256" key="5">
    <source>
        <dbReference type="PROSITE-ProRule" id="PRU00742"/>
    </source>
</evidence>
<name>A3UC15_CROAH</name>
<dbReference type="GO" id="GO:0008783">
    <property type="term" value="F:agmatinase activity"/>
    <property type="evidence" value="ECO:0007669"/>
    <property type="project" value="TreeGrafter"/>
</dbReference>
<dbReference type="SUPFAM" id="SSF52768">
    <property type="entry name" value="Arginase/deacetylase"/>
    <property type="match status" value="1"/>
</dbReference>
<dbReference type="EMBL" id="CP002046">
    <property type="protein sequence ID" value="EAP86166.1"/>
    <property type="molecule type" value="Genomic_DNA"/>
</dbReference>
<dbReference type="GeneID" id="89453556"/>
<dbReference type="Pfam" id="PF00491">
    <property type="entry name" value="Arginase"/>
    <property type="match status" value="1"/>
</dbReference>
<evidence type="ECO:0000313" key="7">
    <source>
        <dbReference type="Proteomes" id="UP000002297"/>
    </source>
</evidence>
<dbReference type="InterPro" id="IPR023696">
    <property type="entry name" value="Ureohydrolase_dom_sf"/>
</dbReference>
<comment type="similarity">
    <text evidence="5">Belongs to the arginase family.</text>
</comment>
<accession>A3UC15</accession>
<evidence type="ECO:0000256" key="3">
    <source>
        <dbReference type="ARBA" id="ARBA00022808"/>
    </source>
</evidence>
<keyword evidence="4" id="KW-0464">Manganese</keyword>
<dbReference type="GO" id="GO:0033389">
    <property type="term" value="P:putrescine biosynthetic process from arginine, via agmatine"/>
    <property type="evidence" value="ECO:0007669"/>
    <property type="project" value="TreeGrafter"/>
</dbReference>
<gene>
    <name evidence="6" type="ordered locus">CA2559_09036</name>
</gene>
<dbReference type="GO" id="GO:0046872">
    <property type="term" value="F:metal ion binding"/>
    <property type="evidence" value="ECO:0007669"/>
    <property type="project" value="UniProtKB-KW"/>
</dbReference>
<evidence type="ECO:0000256" key="1">
    <source>
        <dbReference type="ARBA" id="ARBA00022723"/>
    </source>
</evidence>
<dbReference type="CDD" id="cd09988">
    <property type="entry name" value="Formimidoylglutamase"/>
    <property type="match status" value="1"/>
</dbReference>
<keyword evidence="7" id="KW-1185">Reference proteome</keyword>
<dbReference type="AlphaFoldDB" id="A3UC15"/>